<accession>A0A182T8N0</accession>
<dbReference type="Proteomes" id="UP000075901">
    <property type="component" value="Unassembled WGS sequence"/>
</dbReference>
<name>A0A182T8N0_9DIPT</name>
<sequence>MVETVLLERLQIPELHATDVTRKQFVGRHATTPARLGTVMFGQYGTVAAARVPALLSAESAQVRLIVVDRQMRMLQSRVLLQQPHGRKVGHTDVTLGVGGRC</sequence>
<protein>
    <submittedName>
        <fullName evidence="1">Uncharacterized protein</fullName>
    </submittedName>
</protein>
<evidence type="ECO:0000313" key="1">
    <source>
        <dbReference type="EnsemblMetazoa" id="AMAM021838-PA"/>
    </source>
</evidence>
<organism evidence="1 2">
    <name type="scientific">Anopheles maculatus</name>
    <dbReference type="NCBI Taxonomy" id="74869"/>
    <lineage>
        <taxon>Eukaryota</taxon>
        <taxon>Metazoa</taxon>
        <taxon>Ecdysozoa</taxon>
        <taxon>Arthropoda</taxon>
        <taxon>Hexapoda</taxon>
        <taxon>Insecta</taxon>
        <taxon>Pterygota</taxon>
        <taxon>Neoptera</taxon>
        <taxon>Endopterygota</taxon>
        <taxon>Diptera</taxon>
        <taxon>Nematocera</taxon>
        <taxon>Culicoidea</taxon>
        <taxon>Culicidae</taxon>
        <taxon>Anophelinae</taxon>
        <taxon>Anopheles</taxon>
        <taxon>Anopheles maculatus group</taxon>
    </lineage>
</organism>
<proteinExistence type="predicted"/>
<evidence type="ECO:0000313" key="2">
    <source>
        <dbReference type="Proteomes" id="UP000075901"/>
    </source>
</evidence>
<dbReference type="VEuPathDB" id="VectorBase:AMAM021838"/>
<dbReference type="AlphaFoldDB" id="A0A182T8N0"/>
<keyword evidence="2" id="KW-1185">Reference proteome</keyword>
<reference evidence="2" key="1">
    <citation type="submission" date="2013-09" db="EMBL/GenBank/DDBJ databases">
        <title>The Genome Sequence of Anopheles maculatus species B.</title>
        <authorList>
            <consortium name="The Broad Institute Genomics Platform"/>
            <person name="Neafsey D.E."/>
            <person name="Besansky N."/>
            <person name="Howell P."/>
            <person name="Walton C."/>
            <person name="Young S.K."/>
            <person name="Zeng Q."/>
            <person name="Gargeya S."/>
            <person name="Fitzgerald M."/>
            <person name="Haas B."/>
            <person name="Abouelleil A."/>
            <person name="Allen A.W."/>
            <person name="Alvarado L."/>
            <person name="Arachchi H.M."/>
            <person name="Berlin A.M."/>
            <person name="Chapman S.B."/>
            <person name="Gainer-Dewar J."/>
            <person name="Goldberg J."/>
            <person name="Griggs A."/>
            <person name="Gujja S."/>
            <person name="Hansen M."/>
            <person name="Howarth C."/>
            <person name="Imamovic A."/>
            <person name="Ireland A."/>
            <person name="Larimer J."/>
            <person name="McCowan C."/>
            <person name="Murphy C."/>
            <person name="Pearson M."/>
            <person name="Poon T.W."/>
            <person name="Priest M."/>
            <person name="Roberts A."/>
            <person name="Saif S."/>
            <person name="Shea T."/>
            <person name="Sisk P."/>
            <person name="Sykes S."/>
            <person name="Wortman J."/>
            <person name="Nusbaum C."/>
            <person name="Birren B."/>
        </authorList>
    </citation>
    <scope>NUCLEOTIDE SEQUENCE [LARGE SCALE GENOMIC DNA]</scope>
    <source>
        <strain evidence="2">maculatus3</strain>
    </source>
</reference>
<reference evidence="1" key="2">
    <citation type="submission" date="2020-05" db="UniProtKB">
        <authorList>
            <consortium name="EnsemblMetazoa"/>
        </authorList>
    </citation>
    <scope>IDENTIFICATION</scope>
    <source>
        <strain evidence="1">maculatus3</strain>
    </source>
</reference>
<dbReference type="EnsemblMetazoa" id="AMAM021838-RA">
    <property type="protein sequence ID" value="AMAM021838-PA"/>
    <property type="gene ID" value="AMAM021838"/>
</dbReference>